<keyword evidence="5" id="KW-0472">Membrane</keyword>
<feature type="region of interest" description="Disordered" evidence="4">
    <location>
        <begin position="1"/>
        <end position="27"/>
    </location>
</feature>
<dbReference type="InterPro" id="IPR057135">
    <property type="entry name" value="At4g27190-like_LRR"/>
</dbReference>
<feature type="domain" description="Disease resistance protein At4g27190-like leucine-rich repeats" evidence="6">
    <location>
        <begin position="1064"/>
        <end position="1187"/>
    </location>
</feature>
<dbReference type="InterPro" id="IPR032675">
    <property type="entry name" value="LRR_dom_sf"/>
</dbReference>
<protein>
    <recommendedName>
        <fullName evidence="10">NB-ARC domain-containing protein</fullName>
    </recommendedName>
</protein>
<keyword evidence="3" id="KW-0611">Plant defense</keyword>
<dbReference type="EMBL" id="JACBKZ010000004">
    <property type="protein sequence ID" value="KAF5951433.1"/>
    <property type="molecule type" value="Genomic_DNA"/>
</dbReference>
<dbReference type="Proteomes" id="UP000593564">
    <property type="component" value="Unassembled WGS sequence"/>
</dbReference>
<feature type="transmembrane region" description="Helical" evidence="5">
    <location>
        <begin position="81"/>
        <end position="102"/>
    </location>
</feature>
<keyword evidence="5" id="KW-1133">Transmembrane helix</keyword>
<keyword evidence="5" id="KW-0812">Transmembrane</keyword>
<dbReference type="AlphaFoldDB" id="A0A7J7HET3"/>
<organism evidence="8 9">
    <name type="scientific">Camellia sinensis</name>
    <name type="common">Tea plant</name>
    <name type="synonym">Thea sinensis</name>
    <dbReference type="NCBI Taxonomy" id="4442"/>
    <lineage>
        <taxon>Eukaryota</taxon>
        <taxon>Viridiplantae</taxon>
        <taxon>Streptophyta</taxon>
        <taxon>Embryophyta</taxon>
        <taxon>Tracheophyta</taxon>
        <taxon>Spermatophyta</taxon>
        <taxon>Magnoliopsida</taxon>
        <taxon>eudicotyledons</taxon>
        <taxon>Gunneridae</taxon>
        <taxon>Pentapetalae</taxon>
        <taxon>asterids</taxon>
        <taxon>Ericales</taxon>
        <taxon>Theaceae</taxon>
        <taxon>Camellia</taxon>
    </lineage>
</organism>
<feature type="transmembrane region" description="Helical" evidence="5">
    <location>
        <begin position="187"/>
        <end position="206"/>
    </location>
</feature>
<dbReference type="GO" id="GO:0005524">
    <property type="term" value="F:ATP binding"/>
    <property type="evidence" value="ECO:0007669"/>
    <property type="project" value="UniProtKB-KW"/>
</dbReference>
<accession>A0A7J7HET3</accession>
<dbReference type="PANTHER" id="PTHR33463">
    <property type="entry name" value="NB-ARC DOMAIN-CONTAINING PROTEIN-RELATED"/>
    <property type="match status" value="1"/>
</dbReference>
<feature type="compositionally biased region" description="Basic and acidic residues" evidence="4">
    <location>
        <begin position="17"/>
        <end position="27"/>
    </location>
</feature>
<dbReference type="InterPro" id="IPR055414">
    <property type="entry name" value="LRR_R13L4/SHOC2-like"/>
</dbReference>
<evidence type="ECO:0000259" key="7">
    <source>
        <dbReference type="Pfam" id="PF23598"/>
    </source>
</evidence>
<reference evidence="8 9" key="2">
    <citation type="submission" date="2020-07" db="EMBL/GenBank/DDBJ databases">
        <title>Genome assembly of wild tea tree DASZ reveals pedigree and selection history of tea varieties.</title>
        <authorList>
            <person name="Zhang W."/>
        </authorList>
    </citation>
    <scope>NUCLEOTIDE SEQUENCE [LARGE SCALE GENOMIC DNA]</scope>
    <source>
        <strain evidence="9">cv. G240</strain>
        <tissue evidence="8">Leaf</tissue>
    </source>
</reference>
<sequence length="1234" mass="141360">MELESIEGRSSKGKLSRKVDGGEGRLSKGKFEQMKVDGGEGRLFKDSPMPTEADFKKPVLIVSKCLVDSPMPTQADFKKQVVSVCKSLLVFLMVIMMAWVSARGDILLTEKQLFMELLLMNILLLALVIGLLVVTASCESDILLKAGRIMEIITTVLPYVAVMATMFILTLVPAIMAWFIVVGLGMSIVPLLRYTLSLIVILFVYIHRRIKKLKDILFKAMARPHKEEEEEEEEELSMGTEKATLTLLDEDEDEALEMEILENTFSPQAKDGKGIIGKAQILTRKKDFLHFILSYPMKPEPDEDFFNPVFLRRRFSDMNQLRREIKALLLDDIYEEHGHELGEKMIFLIREVERMLDRYDFHVVGYLPQEADVITARSGKSLTHRIEVGLTSQARGKFEAPDEMLQLAIDSAIRQVSKCFQDGIFRKIGISGSGREEVTKALKDISMIQAKCSIVLCFSVSRHHSDEEVRQNIAKQIARFRQIDDILIFKEQLLQFLPDDFLLLVNCLDGPIDTLYNLKIPDHGFVVLTTQSQKVYEIMDVDLEIRMDDHLLPWNLFCWNVGASLVLSSAIQQMAIRLVKECHGHLLAIILLARALKDVTDIGVWELALHQLTSQSSEVMVNVLKLVWDQKDIITKHCIKFCAQNSGFRDLPISNWVSNSLVGKREEGEAIFEDLIDSFLLENNVGVNEVRMRKETKNVLQKYFIPYLPSLYLKQGGLGLVETPKIEEWNNAREIYLMDNKLSKLPENPKCRILTKLWLHKNYDLMEIPRLFFEDMPLLHSLDLSYTSIKSLPPSISMLVLLHTFRLKGCELLMELPPQIGELGMLEEFDLEGTELMYLPKEIGQLISLKCFRVSFCGCANRYEELKQMDSIIPTKVLSKLSELNELSIDVNPDADQWDVDVWDANVKEILNELSSLQKLKILRLYLPSVESLQQLKWNNKQVMYPDLSQFGFTVGHHPWRIIFRLPREVGELFKKWEKSKKCLNYINGEGKPSGITEALQHASVFFLDRHYTAKTLSEFGNENMVQLKFCLLVECNEFQTIIDGDSEYRWGKPVFERLQYLGIHYMKNLRSIWKGQIDKGCLSNLRYLALHTCPNLITIFTPNLLGNLVKLEELIVEDCFKVRSLVSQELSDFKSSGNVLQNLKKMSLLDLPELVTISGGLSIGPVLESLIVYNCPKLKSLHAMEVSGDNLKIKGEKEWWDALKWRNKTFPAYKEFEIDEDSMGPLAKDIYSH</sequence>
<dbReference type="InterPro" id="IPR027417">
    <property type="entry name" value="P-loop_NTPase"/>
</dbReference>
<reference evidence="9" key="1">
    <citation type="journal article" date="2020" name="Nat. Commun.">
        <title>Genome assembly of wild tea tree DASZ reveals pedigree and selection history of tea varieties.</title>
        <authorList>
            <person name="Zhang W."/>
            <person name="Zhang Y."/>
            <person name="Qiu H."/>
            <person name="Guo Y."/>
            <person name="Wan H."/>
            <person name="Zhang X."/>
            <person name="Scossa F."/>
            <person name="Alseekh S."/>
            <person name="Zhang Q."/>
            <person name="Wang P."/>
            <person name="Xu L."/>
            <person name="Schmidt M.H."/>
            <person name="Jia X."/>
            <person name="Li D."/>
            <person name="Zhu A."/>
            <person name="Guo F."/>
            <person name="Chen W."/>
            <person name="Ni D."/>
            <person name="Usadel B."/>
            <person name="Fernie A.R."/>
            <person name="Wen W."/>
        </authorList>
    </citation>
    <scope>NUCLEOTIDE SEQUENCE [LARGE SCALE GENOMIC DNA]</scope>
    <source>
        <strain evidence="9">cv. G240</strain>
    </source>
</reference>
<dbReference type="Pfam" id="PF23247">
    <property type="entry name" value="LRR_RPS2"/>
    <property type="match status" value="1"/>
</dbReference>
<feature type="transmembrane region" description="Helical" evidence="5">
    <location>
        <begin position="156"/>
        <end position="181"/>
    </location>
</feature>
<gene>
    <name evidence="8" type="ORF">HYC85_009377</name>
</gene>
<evidence type="ECO:0000256" key="2">
    <source>
        <dbReference type="ARBA" id="ARBA00022737"/>
    </source>
</evidence>
<feature type="compositionally biased region" description="Basic and acidic residues" evidence="4">
    <location>
        <begin position="1"/>
        <end position="10"/>
    </location>
</feature>
<dbReference type="InterPro" id="IPR042197">
    <property type="entry name" value="Apaf_helical"/>
</dbReference>
<dbReference type="SUPFAM" id="SSF52540">
    <property type="entry name" value="P-loop containing nucleoside triphosphate hydrolases"/>
    <property type="match status" value="1"/>
</dbReference>
<dbReference type="SUPFAM" id="SSF52058">
    <property type="entry name" value="L domain-like"/>
    <property type="match status" value="1"/>
</dbReference>
<dbReference type="Gene3D" id="1.10.8.430">
    <property type="entry name" value="Helical domain of apoptotic protease-activating factors"/>
    <property type="match status" value="1"/>
</dbReference>
<evidence type="ECO:0000313" key="9">
    <source>
        <dbReference type="Proteomes" id="UP000593564"/>
    </source>
</evidence>
<comment type="caution">
    <text evidence="8">The sequence shown here is derived from an EMBL/GenBank/DDBJ whole genome shotgun (WGS) entry which is preliminary data.</text>
</comment>
<keyword evidence="1" id="KW-0433">Leucine-rich repeat</keyword>
<evidence type="ECO:0000259" key="6">
    <source>
        <dbReference type="Pfam" id="PF23247"/>
    </source>
</evidence>
<evidence type="ECO:0000256" key="3">
    <source>
        <dbReference type="ARBA" id="ARBA00022821"/>
    </source>
</evidence>
<dbReference type="InterPro" id="IPR050905">
    <property type="entry name" value="Plant_NBS-LRR"/>
</dbReference>
<evidence type="ECO:0008006" key="10">
    <source>
        <dbReference type="Google" id="ProtNLM"/>
    </source>
</evidence>
<keyword evidence="2" id="KW-0677">Repeat</keyword>
<dbReference type="GO" id="GO:0043531">
    <property type="term" value="F:ADP binding"/>
    <property type="evidence" value="ECO:0007669"/>
    <property type="project" value="InterPro"/>
</dbReference>
<evidence type="ECO:0000256" key="1">
    <source>
        <dbReference type="ARBA" id="ARBA00022614"/>
    </source>
</evidence>
<dbReference type="PANTHER" id="PTHR33463:SF179">
    <property type="entry name" value="NB-ARC DOMAIN-CONTAINING PROTEIN"/>
    <property type="match status" value="1"/>
</dbReference>
<evidence type="ECO:0000256" key="4">
    <source>
        <dbReference type="SAM" id="MobiDB-lite"/>
    </source>
</evidence>
<evidence type="ECO:0000313" key="8">
    <source>
        <dbReference type="EMBL" id="KAF5951433.1"/>
    </source>
</evidence>
<feature type="domain" description="Disease resistance R13L4/SHOC-2-like LRR" evidence="7">
    <location>
        <begin position="733"/>
        <end position="951"/>
    </location>
</feature>
<evidence type="ECO:0000256" key="5">
    <source>
        <dbReference type="SAM" id="Phobius"/>
    </source>
</evidence>
<proteinExistence type="predicted"/>
<dbReference type="Gene3D" id="3.80.10.10">
    <property type="entry name" value="Ribonuclease Inhibitor"/>
    <property type="match status" value="2"/>
</dbReference>
<name>A0A7J7HET3_CAMSI</name>
<feature type="transmembrane region" description="Helical" evidence="5">
    <location>
        <begin position="122"/>
        <end position="144"/>
    </location>
</feature>
<dbReference type="GO" id="GO:0006952">
    <property type="term" value="P:defense response"/>
    <property type="evidence" value="ECO:0007669"/>
    <property type="project" value="UniProtKB-KW"/>
</dbReference>
<dbReference type="Pfam" id="PF23598">
    <property type="entry name" value="LRR_14"/>
    <property type="match status" value="1"/>
</dbReference>
<keyword evidence="9" id="KW-1185">Reference proteome</keyword>